<sequence>MTTDQRTFRRYLLTVFDDQCSDIIRTMMWMSNHFQRWPNTVRVAYHRLSTAERNAVIREVLVNGD</sequence>
<reference evidence="2" key="1">
    <citation type="journal article" date="2019" name="Int. J. Syst. Evol. Microbiol.">
        <title>The Global Catalogue of Microorganisms (GCM) 10K type strain sequencing project: providing services to taxonomists for standard genome sequencing and annotation.</title>
        <authorList>
            <consortium name="The Broad Institute Genomics Platform"/>
            <consortium name="The Broad Institute Genome Sequencing Center for Infectious Disease"/>
            <person name="Wu L."/>
            <person name="Ma J."/>
        </authorList>
    </citation>
    <scope>NUCLEOTIDE SEQUENCE [LARGE SCALE GENOMIC DNA]</scope>
    <source>
        <strain evidence="2">CCM 8908</strain>
    </source>
</reference>
<comment type="caution">
    <text evidence="1">The sequence shown here is derived from an EMBL/GenBank/DDBJ whole genome shotgun (WGS) entry which is preliminary data.</text>
</comment>
<name>A0ABW1TL88_9LACO</name>
<gene>
    <name evidence="1" type="ORF">ACFP1C_13675</name>
</gene>
<dbReference type="EMBL" id="JBHSSI010000104">
    <property type="protein sequence ID" value="MFC6261970.1"/>
    <property type="molecule type" value="Genomic_DNA"/>
</dbReference>
<organism evidence="1 2">
    <name type="scientific">Levilactobacillus fujinensis</name>
    <dbReference type="NCBI Taxonomy" id="2486024"/>
    <lineage>
        <taxon>Bacteria</taxon>
        <taxon>Bacillati</taxon>
        <taxon>Bacillota</taxon>
        <taxon>Bacilli</taxon>
        <taxon>Lactobacillales</taxon>
        <taxon>Lactobacillaceae</taxon>
        <taxon>Levilactobacillus</taxon>
    </lineage>
</organism>
<evidence type="ECO:0008006" key="3">
    <source>
        <dbReference type="Google" id="ProtNLM"/>
    </source>
</evidence>
<proteinExistence type="predicted"/>
<evidence type="ECO:0000313" key="2">
    <source>
        <dbReference type="Proteomes" id="UP001596283"/>
    </source>
</evidence>
<evidence type="ECO:0000313" key="1">
    <source>
        <dbReference type="EMBL" id="MFC6261970.1"/>
    </source>
</evidence>
<accession>A0ABW1TL88</accession>
<protein>
    <recommendedName>
        <fullName evidence="3">Transposase</fullName>
    </recommendedName>
</protein>
<dbReference type="RefSeq" id="WP_125686000.1">
    <property type="nucleotide sequence ID" value="NZ_JBHSSI010000104.1"/>
</dbReference>
<dbReference type="Proteomes" id="UP001596283">
    <property type="component" value="Unassembled WGS sequence"/>
</dbReference>
<keyword evidence="2" id="KW-1185">Reference proteome</keyword>